<comment type="similarity">
    <text evidence="1">Belongs to the flavin oxidoreductase frp family.</text>
</comment>
<dbReference type="SUPFAM" id="SSF55469">
    <property type="entry name" value="FMN-dependent nitroreductase-like"/>
    <property type="match status" value="1"/>
</dbReference>
<organism evidence="6 7">
    <name type="scientific">Candidatus Onthenecus intestinigallinarum</name>
    <dbReference type="NCBI Taxonomy" id="2840875"/>
    <lineage>
        <taxon>Bacteria</taxon>
        <taxon>Bacillati</taxon>
        <taxon>Bacillota</taxon>
        <taxon>Clostridia</taxon>
        <taxon>Eubacteriales</taxon>
        <taxon>Candidatus Onthenecus</taxon>
    </lineage>
</organism>
<proteinExistence type="inferred from homology"/>
<dbReference type="Pfam" id="PF00881">
    <property type="entry name" value="Nitroreductase"/>
    <property type="match status" value="1"/>
</dbReference>
<keyword evidence="2" id="KW-0285">Flavoprotein</keyword>
<dbReference type="InterPro" id="IPR016446">
    <property type="entry name" value="Flavin_OxRdtase_Frp"/>
</dbReference>
<dbReference type="Gene3D" id="3.40.109.10">
    <property type="entry name" value="NADH Oxidase"/>
    <property type="match status" value="1"/>
</dbReference>
<evidence type="ECO:0000256" key="3">
    <source>
        <dbReference type="ARBA" id="ARBA00022643"/>
    </source>
</evidence>
<keyword evidence="3" id="KW-0288">FMN</keyword>
<reference evidence="6" key="1">
    <citation type="submission" date="2020-10" db="EMBL/GenBank/DDBJ databases">
        <authorList>
            <person name="Gilroy R."/>
        </authorList>
    </citation>
    <scope>NUCLEOTIDE SEQUENCE</scope>
    <source>
        <strain evidence="6">ChiSxjej2B14-6234</strain>
    </source>
</reference>
<evidence type="ECO:0000259" key="5">
    <source>
        <dbReference type="Pfam" id="PF00881"/>
    </source>
</evidence>
<feature type="domain" description="Nitroreductase" evidence="5">
    <location>
        <begin position="10"/>
        <end position="163"/>
    </location>
</feature>
<accession>A0A9D0ZBH9</accession>
<gene>
    <name evidence="6" type="ORF">IAB73_09135</name>
</gene>
<comment type="caution">
    <text evidence="6">The sequence shown here is derived from an EMBL/GenBank/DDBJ whole genome shotgun (WGS) entry which is preliminary data.</text>
</comment>
<protein>
    <submittedName>
        <fullName evidence="6">Nitroreductase family protein</fullName>
    </submittedName>
</protein>
<dbReference type="InterPro" id="IPR000415">
    <property type="entry name" value="Nitroreductase-like"/>
</dbReference>
<dbReference type="PANTHER" id="PTHR43425:SF2">
    <property type="entry name" value="OXYGEN-INSENSITIVE NADPH NITROREDUCTASE"/>
    <property type="match status" value="1"/>
</dbReference>
<dbReference type="AlphaFoldDB" id="A0A9D0ZBH9"/>
<evidence type="ECO:0000256" key="4">
    <source>
        <dbReference type="ARBA" id="ARBA00023002"/>
    </source>
</evidence>
<evidence type="ECO:0000256" key="1">
    <source>
        <dbReference type="ARBA" id="ARBA00008366"/>
    </source>
</evidence>
<evidence type="ECO:0000313" key="7">
    <source>
        <dbReference type="Proteomes" id="UP000886887"/>
    </source>
</evidence>
<evidence type="ECO:0000313" key="6">
    <source>
        <dbReference type="EMBL" id="HIQ72355.1"/>
    </source>
</evidence>
<reference evidence="6" key="2">
    <citation type="journal article" date="2021" name="PeerJ">
        <title>Extensive microbial diversity within the chicken gut microbiome revealed by metagenomics and culture.</title>
        <authorList>
            <person name="Gilroy R."/>
            <person name="Ravi A."/>
            <person name="Getino M."/>
            <person name="Pursley I."/>
            <person name="Horton D.L."/>
            <person name="Alikhan N.F."/>
            <person name="Baker D."/>
            <person name="Gharbi K."/>
            <person name="Hall N."/>
            <person name="Watson M."/>
            <person name="Adriaenssens E.M."/>
            <person name="Foster-Nyarko E."/>
            <person name="Jarju S."/>
            <person name="Secka A."/>
            <person name="Antonio M."/>
            <person name="Oren A."/>
            <person name="Chaudhuri R.R."/>
            <person name="La Ragione R."/>
            <person name="Hildebrand F."/>
            <person name="Pallen M.J."/>
        </authorList>
    </citation>
    <scope>NUCLEOTIDE SEQUENCE</scope>
    <source>
        <strain evidence="6">ChiSxjej2B14-6234</strain>
    </source>
</reference>
<dbReference type="EMBL" id="DVFJ01000033">
    <property type="protein sequence ID" value="HIQ72355.1"/>
    <property type="molecule type" value="Genomic_DNA"/>
</dbReference>
<evidence type="ECO:0000256" key="2">
    <source>
        <dbReference type="ARBA" id="ARBA00022630"/>
    </source>
</evidence>
<keyword evidence="4" id="KW-0560">Oxidoreductase</keyword>
<dbReference type="Proteomes" id="UP000886887">
    <property type="component" value="Unassembled WGS sequence"/>
</dbReference>
<dbReference type="PANTHER" id="PTHR43425">
    <property type="entry name" value="OXYGEN-INSENSITIVE NADPH NITROREDUCTASE"/>
    <property type="match status" value="1"/>
</dbReference>
<dbReference type="GO" id="GO:0016491">
    <property type="term" value="F:oxidoreductase activity"/>
    <property type="evidence" value="ECO:0007669"/>
    <property type="project" value="UniProtKB-KW"/>
</dbReference>
<name>A0A9D0ZBH9_9FIRM</name>
<sequence length="253" mass="29092">MNLIQRSLWDRKSVRAFQERPIDAQDRRAILLSALQAPTAGNQLLYTILDITDEALKERLADLCDHQPFIARAPMVLIFVADCQRWQDAYEIAGCDPRPPMAGDLMLAVVDAAVAAQNTVVCAHSLGIGSCYIGDILENCEQVRELLDLPLYAMPAVMVVYGHPTDQQRLREKPPRFDPRFIVQENAYRRLSPEEHREMYLERERAMGREHTDYDASVQAFYRRKYEAAFSREMSRSVQAYLEGFYPDDDGRF</sequence>
<dbReference type="InterPro" id="IPR029479">
    <property type="entry name" value="Nitroreductase"/>
</dbReference>